<accession>A0A1H3Y1X1</accession>
<evidence type="ECO:0000256" key="3">
    <source>
        <dbReference type="ARBA" id="ARBA00022840"/>
    </source>
</evidence>
<dbReference type="InterPro" id="IPR014015">
    <property type="entry name" value="Helicase_SF3_DNA-vir"/>
</dbReference>
<dbReference type="InterPro" id="IPR051620">
    <property type="entry name" value="ORF904-like_C"/>
</dbReference>
<dbReference type="PANTHER" id="PTHR35372">
    <property type="entry name" value="ATP BINDING PROTEIN-RELATED"/>
    <property type="match status" value="1"/>
</dbReference>
<dbReference type="InterPro" id="IPR027417">
    <property type="entry name" value="P-loop_NTPase"/>
</dbReference>
<reference evidence="5 6" key="1">
    <citation type="submission" date="2016-10" db="EMBL/GenBank/DDBJ databases">
        <authorList>
            <person name="de Groot N.N."/>
        </authorList>
    </citation>
    <scope>NUCLEOTIDE SEQUENCE [LARGE SCALE GENOMIC DNA]</scope>
    <source>
        <strain evidence="5 6">SR12</strain>
    </source>
</reference>
<dbReference type="SMART" id="SM00885">
    <property type="entry name" value="D5_N"/>
    <property type="match status" value="1"/>
</dbReference>
<dbReference type="STRING" id="81409.SAMN04515656_10326"/>
<organism evidence="5 6">
    <name type="scientific">Eubacterium aggregans</name>
    <dbReference type="NCBI Taxonomy" id="81409"/>
    <lineage>
        <taxon>Bacteria</taxon>
        <taxon>Bacillati</taxon>
        <taxon>Bacillota</taxon>
        <taxon>Clostridia</taxon>
        <taxon>Eubacteriales</taxon>
        <taxon>Eubacteriaceae</taxon>
        <taxon>Eubacterium</taxon>
    </lineage>
</organism>
<keyword evidence="2" id="KW-0378">Hydrolase</keyword>
<proteinExistence type="predicted"/>
<dbReference type="Gene3D" id="3.40.50.300">
    <property type="entry name" value="P-loop containing nucleotide triphosphate hydrolases"/>
    <property type="match status" value="1"/>
</dbReference>
<dbReference type="EMBL" id="FNRK01000003">
    <property type="protein sequence ID" value="SEA05520.1"/>
    <property type="molecule type" value="Genomic_DNA"/>
</dbReference>
<dbReference type="GO" id="GO:0016787">
    <property type="term" value="F:hydrolase activity"/>
    <property type="evidence" value="ECO:0007669"/>
    <property type="project" value="UniProtKB-KW"/>
</dbReference>
<dbReference type="Proteomes" id="UP000199394">
    <property type="component" value="Unassembled WGS sequence"/>
</dbReference>
<dbReference type="PROSITE" id="PS51206">
    <property type="entry name" value="SF3_HELICASE_1"/>
    <property type="match status" value="1"/>
</dbReference>
<evidence type="ECO:0000313" key="5">
    <source>
        <dbReference type="EMBL" id="SEA05520.1"/>
    </source>
</evidence>
<evidence type="ECO:0000256" key="1">
    <source>
        <dbReference type="ARBA" id="ARBA00022741"/>
    </source>
</evidence>
<dbReference type="RefSeq" id="WP_090304657.1">
    <property type="nucleotide sequence ID" value="NZ_FNRK01000003.1"/>
</dbReference>
<protein>
    <submittedName>
        <fullName evidence="5">Putative DNA primase/helicase</fullName>
    </submittedName>
</protein>
<gene>
    <name evidence="5" type="ORF">SAMN04515656_10326</name>
</gene>
<dbReference type="InterPro" id="IPR014818">
    <property type="entry name" value="Phage/plasmid_primase_P4_C"/>
</dbReference>
<dbReference type="OrthoDB" id="9763644at2"/>
<keyword evidence="1" id="KW-0547">Nucleotide-binding</keyword>
<dbReference type="Pfam" id="PF08706">
    <property type="entry name" value="D5_N"/>
    <property type="match status" value="1"/>
</dbReference>
<dbReference type="NCBIfam" id="TIGR01613">
    <property type="entry name" value="primase_Cterm"/>
    <property type="match status" value="1"/>
</dbReference>
<dbReference type="GO" id="GO:0005524">
    <property type="term" value="F:ATP binding"/>
    <property type="evidence" value="ECO:0007669"/>
    <property type="project" value="UniProtKB-KW"/>
</dbReference>
<dbReference type="GO" id="GO:0004386">
    <property type="term" value="F:helicase activity"/>
    <property type="evidence" value="ECO:0007669"/>
    <property type="project" value="UniProtKB-KW"/>
</dbReference>
<dbReference type="PANTHER" id="PTHR35372:SF2">
    <property type="entry name" value="SF3 HELICASE DOMAIN-CONTAINING PROTEIN"/>
    <property type="match status" value="1"/>
</dbReference>
<dbReference type="SUPFAM" id="SSF52540">
    <property type="entry name" value="P-loop containing nucleoside triphosphate hydrolases"/>
    <property type="match status" value="1"/>
</dbReference>
<keyword evidence="6" id="KW-1185">Reference proteome</keyword>
<dbReference type="Pfam" id="PF19263">
    <property type="entry name" value="DUF5906"/>
    <property type="match status" value="1"/>
</dbReference>
<keyword evidence="3" id="KW-0067">ATP-binding</keyword>
<sequence length="630" mass="71439">MNIYRGYIQTKNKEAIESIKGRKKFNALEDVKDAPEYAGMLAPGIVLIDLDDGEESDVLMDILKDKGVHTRIYKTTRGKHFIFKNGGLKKNGNHLKSAINLTMDVKLGDKNSYEVIKVGGKDREILFDSTNDSGEYDVLPRWLIPVKTSMDFNNLKDGDGRNDAFFKYILTLQSAGLGVEEIRETIHIINDYVLFDPLPESELKTILRDEAFSKPDFGAGRNLHIEVVAEYLKNNNHIVRINGRLHMYGDGIYTSNYADIEHEMIEIIPGITMSKRREILAYLDVMIRENTPSADARWIAFKNGLYNMDTDQFVDFEPGIIITNRIECDYNPAANSDLANHVLDKLSCQDPDIRALLEECIGYCFYRRNELRKAFILTGDKANGKSTYLDMVKTLLGDVNTSALDLKELGDRFKTAELFGKLANIGDDIGDEFIANAAIFKKLVSGDRVNAELKGQNPFEFNNYAKMLFSANTIPRIKDQSGAVLDRLIIVPFNATFSKDDADFDPYIKYKLREPAVLEYLAKIGIEGLKRVMVNQRFTVSDKSKAELKTYHLDNNPIELWFQETDIMDILHNSNKAVYRGYSTFCAGANLKPLSAVAFSRLVNKHFGLKIVDKKIDGKKCRVYMMEGEE</sequence>
<keyword evidence="5" id="KW-0347">Helicase</keyword>
<evidence type="ECO:0000256" key="2">
    <source>
        <dbReference type="ARBA" id="ARBA00022801"/>
    </source>
</evidence>
<dbReference type="InterPro" id="IPR045455">
    <property type="entry name" value="NrS-1_pol-like_helicase"/>
</dbReference>
<name>A0A1H3Y1X1_9FIRM</name>
<dbReference type="AlphaFoldDB" id="A0A1H3Y1X1"/>
<evidence type="ECO:0000259" key="4">
    <source>
        <dbReference type="PROSITE" id="PS51206"/>
    </source>
</evidence>
<evidence type="ECO:0000313" key="6">
    <source>
        <dbReference type="Proteomes" id="UP000199394"/>
    </source>
</evidence>
<dbReference type="InterPro" id="IPR006500">
    <property type="entry name" value="Helicase_put_C_phage/plasmid"/>
</dbReference>
<feature type="domain" description="SF3 helicase" evidence="4">
    <location>
        <begin position="352"/>
        <end position="506"/>
    </location>
</feature>